<reference evidence="2 3" key="1">
    <citation type="submission" date="2023-03" db="EMBL/GenBank/DDBJ databases">
        <title>Genome insight into feeding habits of ladybird beetles.</title>
        <authorList>
            <person name="Li H.-S."/>
            <person name="Huang Y.-H."/>
            <person name="Pang H."/>
        </authorList>
    </citation>
    <scope>NUCLEOTIDE SEQUENCE [LARGE SCALE GENOMIC DNA]</scope>
    <source>
        <strain evidence="2">SYSU_2023b</strain>
        <tissue evidence="2">Whole body</tissue>
    </source>
</reference>
<accession>A0AAW1UIN3</accession>
<name>A0AAW1UIN3_9CUCU</name>
<comment type="caution">
    <text evidence="2">The sequence shown here is derived from an EMBL/GenBank/DDBJ whole genome shotgun (WGS) entry which is preliminary data.</text>
</comment>
<keyword evidence="3" id="KW-1185">Reference proteome</keyword>
<sequence>MKHTFLRLNPGEKRLQRTPDSARSRNGLRFSRSSRGAKPAWANDGTTLDHLLPAASSPLIFALETPELLPLFCGECRKEGPIDRTSAILRTR</sequence>
<evidence type="ECO:0000256" key="1">
    <source>
        <dbReference type="SAM" id="MobiDB-lite"/>
    </source>
</evidence>
<dbReference type="AlphaFoldDB" id="A0AAW1UIN3"/>
<dbReference type="EMBL" id="JARQZJ010000067">
    <property type="protein sequence ID" value="KAK9881083.1"/>
    <property type="molecule type" value="Genomic_DNA"/>
</dbReference>
<organism evidence="2 3">
    <name type="scientific">Henosepilachna vigintioctopunctata</name>
    <dbReference type="NCBI Taxonomy" id="420089"/>
    <lineage>
        <taxon>Eukaryota</taxon>
        <taxon>Metazoa</taxon>
        <taxon>Ecdysozoa</taxon>
        <taxon>Arthropoda</taxon>
        <taxon>Hexapoda</taxon>
        <taxon>Insecta</taxon>
        <taxon>Pterygota</taxon>
        <taxon>Neoptera</taxon>
        <taxon>Endopterygota</taxon>
        <taxon>Coleoptera</taxon>
        <taxon>Polyphaga</taxon>
        <taxon>Cucujiformia</taxon>
        <taxon>Coccinelloidea</taxon>
        <taxon>Coccinellidae</taxon>
        <taxon>Epilachninae</taxon>
        <taxon>Epilachnini</taxon>
        <taxon>Henosepilachna</taxon>
    </lineage>
</organism>
<feature type="compositionally biased region" description="Basic and acidic residues" evidence="1">
    <location>
        <begin position="10"/>
        <end position="23"/>
    </location>
</feature>
<feature type="region of interest" description="Disordered" evidence="1">
    <location>
        <begin position="1"/>
        <end position="41"/>
    </location>
</feature>
<proteinExistence type="predicted"/>
<evidence type="ECO:0000313" key="3">
    <source>
        <dbReference type="Proteomes" id="UP001431783"/>
    </source>
</evidence>
<evidence type="ECO:0000313" key="2">
    <source>
        <dbReference type="EMBL" id="KAK9881083.1"/>
    </source>
</evidence>
<dbReference type="Proteomes" id="UP001431783">
    <property type="component" value="Unassembled WGS sequence"/>
</dbReference>
<gene>
    <name evidence="2" type="ORF">WA026_014427</name>
</gene>
<protein>
    <submittedName>
        <fullName evidence="2">Uncharacterized protein</fullName>
    </submittedName>
</protein>